<organism evidence="3 4">
    <name type="scientific">Legionella lytica</name>
    <dbReference type="NCBI Taxonomy" id="96232"/>
    <lineage>
        <taxon>Bacteria</taxon>
        <taxon>Pseudomonadati</taxon>
        <taxon>Pseudomonadota</taxon>
        <taxon>Gammaproteobacteria</taxon>
        <taxon>Legionellales</taxon>
        <taxon>Legionellaceae</taxon>
        <taxon>Legionella</taxon>
    </lineage>
</organism>
<dbReference type="Gene3D" id="3.90.70.10">
    <property type="entry name" value="Cysteine proteinases"/>
    <property type="match status" value="1"/>
</dbReference>
<comment type="caution">
    <text evidence="3">The sequence shown here is derived from an EMBL/GenBank/DDBJ whole genome shotgun (WGS) entry which is preliminary data.</text>
</comment>
<accession>A0ABW8D9Y8</accession>
<protein>
    <submittedName>
        <fullName evidence="3">C1 family peptidase</fullName>
    </submittedName>
</protein>
<dbReference type="RefSeq" id="WP_400186930.1">
    <property type="nucleotide sequence ID" value="NZ_JBGORX010000001.1"/>
</dbReference>
<dbReference type="Proteomes" id="UP001615550">
    <property type="component" value="Unassembled WGS sequence"/>
</dbReference>
<reference evidence="3 4" key="1">
    <citation type="submission" date="2024-08" db="EMBL/GenBank/DDBJ databases">
        <title>Draft Genome Sequence of Legionella lytica strain DSB2004, Isolated From a Fire Sprinkler System.</title>
        <authorList>
            <person name="Everhart A.D."/>
            <person name="Kidane D.T."/>
            <person name="Farone A.L."/>
            <person name="Farone M.B."/>
        </authorList>
    </citation>
    <scope>NUCLEOTIDE SEQUENCE [LARGE SCALE GENOMIC DNA]</scope>
    <source>
        <strain evidence="3 4">DSB2004</strain>
    </source>
</reference>
<feature type="signal peptide" evidence="2">
    <location>
        <begin position="1"/>
        <end position="19"/>
    </location>
</feature>
<name>A0ABW8D9Y8_9GAMM</name>
<evidence type="ECO:0000256" key="1">
    <source>
        <dbReference type="SAM" id="MobiDB-lite"/>
    </source>
</evidence>
<dbReference type="SUPFAM" id="SSF54001">
    <property type="entry name" value="Cysteine proteinases"/>
    <property type="match status" value="1"/>
</dbReference>
<evidence type="ECO:0000313" key="3">
    <source>
        <dbReference type="EMBL" id="MFJ1268110.1"/>
    </source>
</evidence>
<evidence type="ECO:0000313" key="4">
    <source>
        <dbReference type="Proteomes" id="UP001615550"/>
    </source>
</evidence>
<dbReference type="InterPro" id="IPR038765">
    <property type="entry name" value="Papain-like_cys_pep_sf"/>
</dbReference>
<keyword evidence="4" id="KW-1185">Reference proteome</keyword>
<dbReference type="EMBL" id="JBGORX010000001">
    <property type="protein sequence ID" value="MFJ1268110.1"/>
    <property type="molecule type" value="Genomic_DNA"/>
</dbReference>
<gene>
    <name evidence="3" type="ORF">ACD661_06045</name>
</gene>
<evidence type="ECO:0000256" key="2">
    <source>
        <dbReference type="SAM" id="SignalP"/>
    </source>
</evidence>
<dbReference type="CDD" id="cd02619">
    <property type="entry name" value="Peptidase_C1"/>
    <property type="match status" value="1"/>
</dbReference>
<feature type="chain" id="PRO_5046953159" evidence="2">
    <location>
        <begin position="20"/>
        <end position="372"/>
    </location>
</feature>
<dbReference type="InterPro" id="IPR004134">
    <property type="entry name" value="Peptidase_C1B"/>
</dbReference>
<dbReference type="Pfam" id="PF03051">
    <property type="entry name" value="Peptidase_C1_2"/>
    <property type="match status" value="1"/>
</dbReference>
<feature type="region of interest" description="Disordered" evidence="1">
    <location>
        <begin position="347"/>
        <end position="372"/>
    </location>
</feature>
<sequence length="372" mass="41319">MQLNKILMLSLALVGNAFATEIEPAGTIDYALKSAGKAQFAKPKMLKLMQFKLSSKALEAMQQKVEATHQKSFIPSIMPAQKQLGMNGVPVLDQGYFGTCVTFANTAAIDAILGKGDYISQLCLLQLGNYKYSYTASGWSGSLNRSILSRLEDHGFVSKETQRTVGCGGLNEYPGNEDETPRSAISFDSYHKISEDLIDNKIYSAPILDAYKVMLTNEVDTQELIGEIKQAINREQRVTMVSFLPAIDLGLAGAVGKHHEVNDTWVLSTTIERELYQYPFMAGHSMIITGYDDNATAVDDLGRVHTGLFTLRNSWGEQLGDKGDFYMSYDYFKVLGFEANQIIYDEYLGDEGDEDESDDGDEEEEDDEEEVK</sequence>
<proteinExistence type="predicted"/>
<keyword evidence="2" id="KW-0732">Signal</keyword>